<evidence type="ECO:0000313" key="2">
    <source>
        <dbReference type="EMBL" id="KPM08658.1"/>
    </source>
</evidence>
<proteinExistence type="predicted"/>
<reference evidence="2 3" key="1">
    <citation type="journal article" date="2015" name="Parasit. Vectors">
        <title>Draft genome of the scabies mite.</title>
        <authorList>
            <person name="Rider S.D.Jr."/>
            <person name="Morgan M.S."/>
            <person name="Arlian L.G."/>
        </authorList>
    </citation>
    <scope>NUCLEOTIDE SEQUENCE [LARGE SCALE GENOMIC DNA]</scope>
    <source>
        <strain evidence="2">Arlian Lab</strain>
    </source>
</reference>
<name>A0A132ACG7_SARSC</name>
<feature type="compositionally biased region" description="Low complexity" evidence="1">
    <location>
        <begin position="89"/>
        <end position="99"/>
    </location>
</feature>
<protein>
    <submittedName>
        <fullName evidence="2">Uncharacterized protein</fullName>
    </submittedName>
</protein>
<sequence>MISYDCMVRHFQFFRIHIGAIFVSDVLKKLVNGGGNVDQVSVENGGTKLVDDETIAEGRKFILCIALFKDGVDGKGEDDADDDGLSQKSSITGSTSEFSSPSSFVVLLLIAGAELKFIGFTDVKVAIEKVEDDDGEDDGDGDGSKS</sequence>
<evidence type="ECO:0000256" key="1">
    <source>
        <dbReference type="SAM" id="MobiDB-lite"/>
    </source>
</evidence>
<dbReference type="AlphaFoldDB" id="A0A132ACG7"/>
<dbReference type="VEuPathDB" id="VectorBase:SSCA002041"/>
<evidence type="ECO:0000313" key="3">
    <source>
        <dbReference type="Proteomes" id="UP000616769"/>
    </source>
</evidence>
<dbReference type="Proteomes" id="UP000616769">
    <property type="component" value="Unassembled WGS sequence"/>
</dbReference>
<gene>
    <name evidence="2" type="ORF">QR98_0071810</name>
</gene>
<comment type="caution">
    <text evidence="2">The sequence shown here is derived from an EMBL/GenBank/DDBJ whole genome shotgun (WGS) entry which is preliminary data.</text>
</comment>
<dbReference type="EMBL" id="JXLN01012587">
    <property type="protein sequence ID" value="KPM08658.1"/>
    <property type="molecule type" value="Genomic_DNA"/>
</dbReference>
<feature type="region of interest" description="Disordered" evidence="1">
    <location>
        <begin position="75"/>
        <end position="99"/>
    </location>
</feature>
<organism evidence="2 3">
    <name type="scientific">Sarcoptes scabiei</name>
    <name type="common">Itch mite</name>
    <name type="synonym">Acarus scabiei</name>
    <dbReference type="NCBI Taxonomy" id="52283"/>
    <lineage>
        <taxon>Eukaryota</taxon>
        <taxon>Metazoa</taxon>
        <taxon>Ecdysozoa</taxon>
        <taxon>Arthropoda</taxon>
        <taxon>Chelicerata</taxon>
        <taxon>Arachnida</taxon>
        <taxon>Acari</taxon>
        <taxon>Acariformes</taxon>
        <taxon>Sarcoptiformes</taxon>
        <taxon>Astigmata</taxon>
        <taxon>Psoroptidia</taxon>
        <taxon>Sarcoptoidea</taxon>
        <taxon>Sarcoptidae</taxon>
        <taxon>Sarcoptinae</taxon>
        <taxon>Sarcoptes</taxon>
    </lineage>
</organism>
<accession>A0A132ACG7</accession>